<dbReference type="EMBL" id="JAPVEA010000006">
    <property type="protein sequence ID" value="KAJ5450474.1"/>
    <property type="molecule type" value="Genomic_DNA"/>
</dbReference>
<dbReference type="AlphaFoldDB" id="A0AAD6G2I8"/>
<proteinExistence type="predicted"/>
<sequence>MCGESNRPTFGGTIAVLFPPSHCLTSNASERSLSSSPDSIASTTSSVSSSASYSLCFRDTEKCNGNKTKAVFQFNDPETYEALRECQHVDMRIEKYGDLSTGTPTTTPLYSFRLDLTRIPPKKPGHYQTEMEFELPESLDLGVSVKGVVGRQVTVSDADGGVLGVGIVGYN</sequence>
<dbReference type="GeneID" id="81600548"/>
<evidence type="ECO:0000313" key="2">
    <source>
        <dbReference type="Proteomes" id="UP001213681"/>
    </source>
</evidence>
<name>A0AAD6G2I8_9EURO</name>
<dbReference type="RefSeq" id="XP_056766009.1">
    <property type="nucleotide sequence ID" value="XM_056910305.1"/>
</dbReference>
<dbReference type="Proteomes" id="UP001213681">
    <property type="component" value="Unassembled WGS sequence"/>
</dbReference>
<keyword evidence="2" id="KW-1185">Reference proteome</keyword>
<comment type="caution">
    <text evidence="1">The sequence shown here is derived from an EMBL/GenBank/DDBJ whole genome shotgun (WGS) entry which is preliminary data.</text>
</comment>
<reference evidence="1" key="2">
    <citation type="journal article" date="2023" name="IMA Fungus">
        <title>Comparative genomic study of the Penicillium genus elucidates a diverse pangenome and 15 lateral gene transfer events.</title>
        <authorList>
            <person name="Petersen C."/>
            <person name="Sorensen T."/>
            <person name="Nielsen M.R."/>
            <person name="Sondergaard T.E."/>
            <person name="Sorensen J.L."/>
            <person name="Fitzpatrick D.A."/>
            <person name="Frisvad J.C."/>
            <person name="Nielsen K.L."/>
        </authorList>
    </citation>
    <scope>NUCLEOTIDE SEQUENCE</scope>
    <source>
        <strain evidence="1">IBT 16125</strain>
    </source>
</reference>
<organism evidence="1 2">
    <name type="scientific">Penicillium daleae</name>
    <dbReference type="NCBI Taxonomy" id="63821"/>
    <lineage>
        <taxon>Eukaryota</taxon>
        <taxon>Fungi</taxon>
        <taxon>Dikarya</taxon>
        <taxon>Ascomycota</taxon>
        <taxon>Pezizomycotina</taxon>
        <taxon>Eurotiomycetes</taxon>
        <taxon>Eurotiomycetidae</taxon>
        <taxon>Eurotiales</taxon>
        <taxon>Aspergillaceae</taxon>
        <taxon>Penicillium</taxon>
    </lineage>
</organism>
<reference evidence="1" key="1">
    <citation type="submission" date="2022-12" db="EMBL/GenBank/DDBJ databases">
        <authorList>
            <person name="Petersen C."/>
        </authorList>
    </citation>
    <scope>NUCLEOTIDE SEQUENCE</scope>
    <source>
        <strain evidence="1">IBT 16125</strain>
    </source>
</reference>
<accession>A0AAD6G2I8</accession>
<protein>
    <submittedName>
        <fullName evidence="1">Uncharacterized protein</fullName>
    </submittedName>
</protein>
<gene>
    <name evidence="1" type="ORF">N7458_006923</name>
</gene>
<evidence type="ECO:0000313" key="1">
    <source>
        <dbReference type="EMBL" id="KAJ5450474.1"/>
    </source>
</evidence>